<comment type="similarity">
    <text evidence="1">Belongs to the histone H3 family.</text>
</comment>
<dbReference type="PANTHER" id="PTHR45810:SF1">
    <property type="entry name" value="HISTONE H3-LIKE CENTROMERIC PROTEIN A"/>
    <property type="match status" value="1"/>
</dbReference>
<dbReference type="InterPro" id="IPR009072">
    <property type="entry name" value="Histone-fold"/>
</dbReference>
<dbReference type="PANTHER" id="PTHR45810">
    <property type="entry name" value="HISTONE H3.2"/>
    <property type="match status" value="1"/>
</dbReference>
<dbReference type="SUPFAM" id="SSF47113">
    <property type="entry name" value="Histone-fold"/>
    <property type="match status" value="1"/>
</dbReference>
<feature type="region of interest" description="Disordered" evidence="2">
    <location>
        <begin position="1"/>
        <end position="126"/>
    </location>
</feature>
<feature type="compositionally biased region" description="Polar residues" evidence="2">
    <location>
        <begin position="33"/>
        <end position="54"/>
    </location>
</feature>
<name>A0A336MSB3_CULSO</name>
<feature type="compositionally biased region" description="Basic residues" evidence="2">
    <location>
        <begin position="57"/>
        <end position="68"/>
    </location>
</feature>
<organism evidence="3">
    <name type="scientific">Culicoides sonorensis</name>
    <name type="common">Biting midge</name>
    <dbReference type="NCBI Taxonomy" id="179676"/>
    <lineage>
        <taxon>Eukaryota</taxon>
        <taxon>Metazoa</taxon>
        <taxon>Ecdysozoa</taxon>
        <taxon>Arthropoda</taxon>
        <taxon>Hexapoda</taxon>
        <taxon>Insecta</taxon>
        <taxon>Pterygota</taxon>
        <taxon>Neoptera</taxon>
        <taxon>Endopterygota</taxon>
        <taxon>Diptera</taxon>
        <taxon>Nematocera</taxon>
        <taxon>Chironomoidea</taxon>
        <taxon>Ceratopogonidae</taxon>
        <taxon>Ceratopogoninae</taxon>
        <taxon>Culicoides</taxon>
        <taxon>Monoculicoides</taxon>
    </lineage>
</organism>
<sequence>MRRTNASASPRTPRQSNRKDNPLGDETEEDHTSSYQSPSPDRNVTNYSEPNTTPRRPVVKKTARKSTAPRRTNETTRSPREMELTRGANRDTRSSVGPNRSRDYEPRPGPSKERKQPKPKRMKPGTAALKEIRKLQNTVHNLIPKLPFSRVISSS</sequence>
<dbReference type="AlphaFoldDB" id="A0A336MSB3"/>
<accession>A0A336MSB3</accession>
<reference evidence="3" key="1">
    <citation type="submission" date="2018-07" db="EMBL/GenBank/DDBJ databases">
        <authorList>
            <person name="Quirk P.G."/>
            <person name="Krulwich T.A."/>
        </authorList>
    </citation>
    <scope>NUCLEOTIDE SEQUENCE</scope>
</reference>
<dbReference type="EMBL" id="UFQT01002388">
    <property type="protein sequence ID" value="SSX33352.1"/>
    <property type="molecule type" value="Genomic_DNA"/>
</dbReference>
<feature type="compositionally biased region" description="Polar residues" evidence="2">
    <location>
        <begin position="1"/>
        <end position="15"/>
    </location>
</feature>
<feature type="compositionally biased region" description="Basic and acidic residues" evidence="2">
    <location>
        <begin position="71"/>
        <end position="93"/>
    </location>
</feature>
<evidence type="ECO:0000256" key="1">
    <source>
        <dbReference type="ARBA" id="ARBA00010343"/>
    </source>
</evidence>
<gene>
    <name evidence="3" type="primary">CSON006310</name>
</gene>
<dbReference type="Gene3D" id="1.10.20.10">
    <property type="entry name" value="Histone, subunit A"/>
    <property type="match status" value="1"/>
</dbReference>
<dbReference type="GO" id="GO:0003677">
    <property type="term" value="F:DNA binding"/>
    <property type="evidence" value="ECO:0007669"/>
    <property type="project" value="InterPro"/>
</dbReference>
<dbReference type="GO" id="GO:0000786">
    <property type="term" value="C:nucleosome"/>
    <property type="evidence" value="ECO:0007669"/>
    <property type="project" value="InterPro"/>
</dbReference>
<evidence type="ECO:0000256" key="2">
    <source>
        <dbReference type="SAM" id="MobiDB-lite"/>
    </source>
</evidence>
<dbReference type="VEuPathDB" id="VectorBase:CSON006310"/>
<proteinExistence type="inferred from homology"/>
<dbReference type="GO" id="GO:0030527">
    <property type="term" value="F:structural constituent of chromatin"/>
    <property type="evidence" value="ECO:0007669"/>
    <property type="project" value="InterPro"/>
</dbReference>
<feature type="compositionally biased region" description="Basic and acidic residues" evidence="2">
    <location>
        <begin position="100"/>
        <end position="116"/>
    </location>
</feature>
<evidence type="ECO:0000313" key="3">
    <source>
        <dbReference type="EMBL" id="SSX33352.1"/>
    </source>
</evidence>
<dbReference type="GO" id="GO:0046982">
    <property type="term" value="F:protein heterodimerization activity"/>
    <property type="evidence" value="ECO:0007669"/>
    <property type="project" value="InterPro"/>
</dbReference>
<protein>
    <submittedName>
        <fullName evidence="3">CSON006310 protein</fullName>
    </submittedName>
</protein>
<dbReference type="InterPro" id="IPR000164">
    <property type="entry name" value="Histone_H3/CENP-A"/>
</dbReference>